<keyword evidence="2" id="KW-1133">Transmembrane helix</keyword>
<protein>
    <submittedName>
        <fullName evidence="3">(Mediterranean fruit fly) hypothetical protein</fullName>
    </submittedName>
</protein>
<evidence type="ECO:0000313" key="3">
    <source>
        <dbReference type="EMBL" id="CAD6999242.1"/>
    </source>
</evidence>
<evidence type="ECO:0000313" key="4">
    <source>
        <dbReference type="Proteomes" id="UP000606786"/>
    </source>
</evidence>
<sequence>MAAPDHSNYRSDAKSATNKHDADSLTDDAIHAAASVTVTAHALLRYLCLIIFSSTEKCSQRSNTSVGISSTSSSTSHASSGTAYRSTSGVTGCGTNSTSNGTSSACGGTKSSFITILVTLTVVLVVLVVLIVVLILLVVKANKNENFREN</sequence>
<comment type="caution">
    <text evidence="3">The sequence shown here is derived from an EMBL/GenBank/DDBJ whole genome shotgun (WGS) entry which is preliminary data.</text>
</comment>
<gene>
    <name evidence="3" type="ORF">CCAP1982_LOCUS7774</name>
</gene>
<feature type="region of interest" description="Disordered" evidence="1">
    <location>
        <begin position="62"/>
        <end position="91"/>
    </location>
</feature>
<feature type="region of interest" description="Disordered" evidence="1">
    <location>
        <begin position="1"/>
        <end position="20"/>
    </location>
</feature>
<evidence type="ECO:0000256" key="1">
    <source>
        <dbReference type="SAM" id="MobiDB-lite"/>
    </source>
</evidence>
<keyword evidence="4" id="KW-1185">Reference proteome</keyword>
<organism evidence="3 4">
    <name type="scientific">Ceratitis capitata</name>
    <name type="common">Mediterranean fruit fly</name>
    <name type="synonym">Tephritis capitata</name>
    <dbReference type="NCBI Taxonomy" id="7213"/>
    <lineage>
        <taxon>Eukaryota</taxon>
        <taxon>Metazoa</taxon>
        <taxon>Ecdysozoa</taxon>
        <taxon>Arthropoda</taxon>
        <taxon>Hexapoda</taxon>
        <taxon>Insecta</taxon>
        <taxon>Pterygota</taxon>
        <taxon>Neoptera</taxon>
        <taxon>Endopterygota</taxon>
        <taxon>Diptera</taxon>
        <taxon>Brachycera</taxon>
        <taxon>Muscomorpha</taxon>
        <taxon>Tephritoidea</taxon>
        <taxon>Tephritidae</taxon>
        <taxon>Ceratitis</taxon>
        <taxon>Ceratitis</taxon>
    </lineage>
</organism>
<proteinExistence type="predicted"/>
<reference evidence="3" key="1">
    <citation type="submission" date="2020-11" db="EMBL/GenBank/DDBJ databases">
        <authorList>
            <person name="Whitehead M."/>
        </authorList>
    </citation>
    <scope>NUCLEOTIDE SEQUENCE</scope>
    <source>
        <strain evidence="3">EGII</strain>
    </source>
</reference>
<dbReference type="EMBL" id="CAJHJT010000012">
    <property type="protein sequence ID" value="CAD6999242.1"/>
    <property type="molecule type" value="Genomic_DNA"/>
</dbReference>
<keyword evidence="2" id="KW-0472">Membrane</keyword>
<accession>A0A811UJ67</accession>
<dbReference type="Proteomes" id="UP000606786">
    <property type="component" value="Unassembled WGS sequence"/>
</dbReference>
<keyword evidence="2" id="KW-0812">Transmembrane</keyword>
<feature type="compositionally biased region" description="Basic and acidic residues" evidence="1">
    <location>
        <begin position="7"/>
        <end position="20"/>
    </location>
</feature>
<feature type="transmembrane region" description="Helical" evidence="2">
    <location>
        <begin position="113"/>
        <end position="139"/>
    </location>
</feature>
<dbReference type="AlphaFoldDB" id="A0A811UJ67"/>
<evidence type="ECO:0000256" key="2">
    <source>
        <dbReference type="SAM" id="Phobius"/>
    </source>
</evidence>
<name>A0A811UJ67_CERCA</name>